<dbReference type="InterPro" id="IPR004408">
    <property type="entry name" value="Biotin_CoA_COase_ligase"/>
</dbReference>
<dbReference type="Pfam" id="PF03099">
    <property type="entry name" value="BPL_LplA_LipB"/>
    <property type="match status" value="1"/>
</dbReference>
<evidence type="ECO:0000259" key="3">
    <source>
        <dbReference type="PROSITE" id="PS51733"/>
    </source>
</evidence>
<dbReference type="Gene3D" id="3.40.50.880">
    <property type="match status" value="1"/>
</dbReference>
<reference evidence="5" key="1">
    <citation type="submission" date="2015-02" db="EMBL/GenBank/DDBJ databases">
        <authorList>
            <person name="Gon?alves P."/>
        </authorList>
    </citation>
    <scope>NUCLEOTIDE SEQUENCE [LARGE SCALE GENOMIC DNA]</scope>
</reference>
<dbReference type="NCBIfam" id="TIGR00121">
    <property type="entry name" value="birA_ligase"/>
    <property type="match status" value="1"/>
</dbReference>
<keyword evidence="5" id="KW-1185">Reference proteome</keyword>
<dbReference type="EMBL" id="CENE01000006">
    <property type="protein sequence ID" value="CEQ40319.1"/>
    <property type="molecule type" value="Genomic_DNA"/>
</dbReference>
<dbReference type="Proteomes" id="UP000243876">
    <property type="component" value="Unassembled WGS sequence"/>
</dbReference>
<comment type="similarity">
    <text evidence="1">Belongs to the biotin--protein ligase family.</text>
</comment>
<protein>
    <submittedName>
        <fullName evidence="4">SPOSA6832_01898-mRNA-1:cds</fullName>
    </submittedName>
</protein>
<dbReference type="Gene3D" id="3.30.930.10">
    <property type="entry name" value="Bira Bifunctional Protein, Domain 2"/>
    <property type="match status" value="1"/>
</dbReference>
<organism evidence="4 5">
    <name type="scientific">Sporidiobolus salmonicolor</name>
    <name type="common">Yeast-like fungus</name>
    <name type="synonym">Sporobolomyces salmonicolor</name>
    <dbReference type="NCBI Taxonomy" id="5005"/>
    <lineage>
        <taxon>Eukaryota</taxon>
        <taxon>Fungi</taxon>
        <taxon>Dikarya</taxon>
        <taxon>Basidiomycota</taxon>
        <taxon>Pucciniomycotina</taxon>
        <taxon>Microbotryomycetes</taxon>
        <taxon>Sporidiobolales</taxon>
        <taxon>Sporidiobolaceae</taxon>
        <taxon>Sporobolomyces</taxon>
    </lineage>
</organism>
<dbReference type="Pfam" id="PF09825">
    <property type="entry name" value="BPL_N"/>
    <property type="match status" value="1"/>
</dbReference>
<dbReference type="InterPro" id="IPR029062">
    <property type="entry name" value="Class_I_gatase-like"/>
</dbReference>
<dbReference type="AlphaFoldDB" id="A0A0D6EK29"/>
<evidence type="ECO:0000256" key="2">
    <source>
        <dbReference type="ARBA" id="ARBA00022598"/>
    </source>
</evidence>
<evidence type="ECO:0000256" key="1">
    <source>
        <dbReference type="ARBA" id="ARBA00009934"/>
    </source>
</evidence>
<dbReference type="InterPro" id="IPR004143">
    <property type="entry name" value="BPL_LPL_catalytic"/>
</dbReference>
<dbReference type="InterPro" id="IPR019197">
    <property type="entry name" value="Biotin-prot_ligase_N"/>
</dbReference>
<dbReference type="CDD" id="cd16442">
    <property type="entry name" value="BPL"/>
    <property type="match status" value="1"/>
</dbReference>
<feature type="domain" description="BPL/LPL catalytic" evidence="3">
    <location>
        <begin position="358"/>
        <end position="563"/>
    </location>
</feature>
<dbReference type="GO" id="GO:0005737">
    <property type="term" value="C:cytoplasm"/>
    <property type="evidence" value="ECO:0007669"/>
    <property type="project" value="TreeGrafter"/>
</dbReference>
<evidence type="ECO:0000313" key="4">
    <source>
        <dbReference type="EMBL" id="CEQ40319.1"/>
    </source>
</evidence>
<dbReference type="PANTHER" id="PTHR12835:SF5">
    <property type="entry name" value="BIOTIN--PROTEIN LIGASE"/>
    <property type="match status" value="1"/>
</dbReference>
<dbReference type="GO" id="GO:0004077">
    <property type="term" value="F:biotin--[biotin carboxyl-carrier protein] ligase activity"/>
    <property type="evidence" value="ECO:0007669"/>
    <property type="project" value="InterPro"/>
</dbReference>
<sequence length="655" mass="71092">MVKLNVLVYDGSGVSASSRDYLVQSLRTFLSHRYDIQLVSPRTLRDEPWTDSCALLVFPGGRDLPYLFDLSGKANRRIREWVRAGGRYLGICAGAYYACRAIEFEVGTPLEVTGERELGLFPGVCRGTVFPGFEYETEAGAREATLALRREAWRDHWSQSPETCDIWYNGGGAFVLDSQQPAAGVEVLAEYAELASRPAAGVLCTCGDGQAVLWGVHPEHPSLAGGAEQKEIHRLNLVRASLSTLGLDVSDAPAPLPRLLPLVLAASAPSLVHQTAQAIASKGEVSGSSSVTFADRNDTFALHPASSLESLFRSARARQATVDPEEMRSQTKDICVCDETTPPASSTPLFNLQAYFDALKREDPRPSPFGQVVLYGEVVTSTQTMLDKNDKFLSTLPTGLVCLASHQVAGRGRGGNSWISPAGCLQFSVVARLSMSASSKIVLVQYLFGLAVVEAIRGVPGYEGLGVCLKWPNDIYADMGTGEGMERYKKVGGILVNSSFANGEFTLVIGCGINTSNPKPTTSINELVELYNWRHGTSLAPFSPELLLALVLSKFGQMWETFQQQGFGPFTDSYLRRWIHSDQQVTLEATSQRVRIVGITPDHGLLRTIPVNVDRTGREVFGGAAALSGSPLYIDLQPDGNRFDLMKGLLYARGP</sequence>
<dbReference type="OrthoDB" id="10250105at2759"/>
<dbReference type="InterPro" id="IPR045864">
    <property type="entry name" value="aa-tRNA-synth_II/BPL/LPL"/>
</dbReference>
<feature type="non-terminal residue" evidence="4">
    <location>
        <position position="1"/>
    </location>
</feature>
<accession>A0A0D6EK29</accession>
<dbReference type="SUPFAM" id="SSF55681">
    <property type="entry name" value="Class II aaRS and biotin synthetases"/>
    <property type="match status" value="1"/>
</dbReference>
<keyword evidence="2" id="KW-0436">Ligase</keyword>
<proteinExistence type="inferred from homology"/>
<dbReference type="CDD" id="cd03144">
    <property type="entry name" value="GATase1_ScBLP_like"/>
    <property type="match status" value="1"/>
</dbReference>
<dbReference type="SUPFAM" id="SSF52317">
    <property type="entry name" value="Class I glutamine amidotransferase-like"/>
    <property type="match status" value="1"/>
</dbReference>
<name>A0A0D6EK29_SPOSA</name>
<evidence type="ECO:0000313" key="5">
    <source>
        <dbReference type="Proteomes" id="UP000243876"/>
    </source>
</evidence>
<gene>
    <name evidence="4" type="primary">SPOSA6832_01898</name>
</gene>
<dbReference type="PANTHER" id="PTHR12835">
    <property type="entry name" value="BIOTIN PROTEIN LIGASE"/>
    <property type="match status" value="1"/>
</dbReference>
<dbReference type="PROSITE" id="PS51733">
    <property type="entry name" value="BPL_LPL_CATALYTIC"/>
    <property type="match status" value="1"/>
</dbReference>